<dbReference type="Proteomes" id="UP001519460">
    <property type="component" value="Unassembled WGS sequence"/>
</dbReference>
<feature type="transmembrane region" description="Helical" evidence="10">
    <location>
        <begin position="325"/>
        <end position="351"/>
    </location>
</feature>
<dbReference type="AlphaFoldDB" id="A0ABD0JBQ8"/>
<protein>
    <recommendedName>
        <fullName evidence="11">G-protein coupled receptors family 1 profile domain-containing protein</fullName>
    </recommendedName>
</protein>
<name>A0ABD0JBQ8_9CAEN</name>
<dbReference type="PANTHER" id="PTHR24243:SF208">
    <property type="entry name" value="PYROKININ-1 RECEPTOR"/>
    <property type="match status" value="1"/>
</dbReference>
<dbReference type="CDD" id="cd14978">
    <property type="entry name" value="7tmA_FMRFamide_R-like"/>
    <property type="match status" value="1"/>
</dbReference>
<evidence type="ECO:0000313" key="12">
    <source>
        <dbReference type="EMBL" id="KAK7469490.1"/>
    </source>
</evidence>
<evidence type="ECO:0000259" key="11">
    <source>
        <dbReference type="PROSITE" id="PS50262"/>
    </source>
</evidence>
<evidence type="ECO:0000256" key="5">
    <source>
        <dbReference type="ARBA" id="ARBA00023136"/>
    </source>
</evidence>
<reference evidence="12 13" key="1">
    <citation type="journal article" date="2023" name="Sci. Data">
        <title>Genome assembly of the Korean intertidal mud-creeper Batillaria attramentaria.</title>
        <authorList>
            <person name="Patra A.K."/>
            <person name="Ho P.T."/>
            <person name="Jun S."/>
            <person name="Lee S.J."/>
            <person name="Kim Y."/>
            <person name="Won Y.J."/>
        </authorList>
    </citation>
    <scope>NUCLEOTIDE SEQUENCE [LARGE SCALE GENOMIC DNA]</scope>
    <source>
        <strain evidence="12">Wonlab-2016</strain>
    </source>
</reference>
<evidence type="ECO:0000256" key="9">
    <source>
        <dbReference type="SAM" id="MobiDB-lite"/>
    </source>
</evidence>
<feature type="domain" description="G-protein coupled receptors family 1 profile" evidence="11">
    <location>
        <begin position="75"/>
        <end position="348"/>
    </location>
</feature>
<comment type="caution">
    <text evidence="12">The sequence shown here is derived from an EMBL/GenBank/DDBJ whole genome shotgun (WGS) entry which is preliminary data.</text>
</comment>
<keyword evidence="2 8" id="KW-0812">Transmembrane</keyword>
<feature type="transmembrane region" description="Helical" evidence="10">
    <location>
        <begin position="138"/>
        <end position="158"/>
    </location>
</feature>
<evidence type="ECO:0000256" key="10">
    <source>
        <dbReference type="SAM" id="Phobius"/>
    </source>
</evidence>
<dbReference type="PANTHER" id="PTHR24243">
    <property type="entry name" value="G-PROTEIN COUPLED RECEPTOR"/>
    <property type="match status" value="1"/>
</dbReference>
<evidence type="ECO:0000256" key="7">
    <source>
        <dbReference type="ARBA" id="ARBA00023224"/>
    </source>
</evidence>
<dbReference type="SUPFAM" id="SSF81321">
    <property type="entry name" value="Family A G protein-coupled receptor-like"/>
    <property type="match status" value="1"/>
</dbReference>
<feature type="compositionally biased region" description="Low complexity" evidence="9">
    <location>
        <begin position="384"/>
        <end position="393"/>
    </location>
</feature>
<feature type="transmembrane region" description="Helical" evidence="10">
    <location>
        <begin position="94"/>
        <end position="113"/>
    </location>
</feature>
<evidence type="ECO:0000256" key="2">
    <source>
        <dbReference type="ARBA" id="ARBA00022692"/>
    </source>
</evidence>
<dbReference type="Pfam" id="PF00001">
    <property type="entry name" value="7tm_1"/>
    <property type="match status" value="1"/>
</dbReference>
<dbReference type="InterPro" id="IPR000276">
    <property type="entry name" value="GPCR_Rhodpsn"/>
</dbReference>
<dbReference type="SMART" id="SM01381">
    <property type="entry name" value="7TM_GPCR_Srsx"/>
    <property type="match status" value="1"/>
</dbReference>
<dbReference type="InterPro" id="IPR017452">
    <property type="entry name" value="GPCR_Rhodpsn_7TM"/>
</dbReference>
<evidence type="ECO:0000256" key="3">
    <source>
        <dbReference type="ARBA" id="ARBA00022989"/>
    </source>
</evidence>
<keyword evidence="3 10" id="KW-1133">Transmembrane helix</keyword>
<dbReference type="GO" id="GO:0016020">
    <property type="term" value="C:membrane"/>
    <property type="evidence" value="ECO:0007669"/>
    <property type="project" value="UniProtKB-SubCell"/>
</dbReference>
<comment type="subcellular location">
    <subcellularLocation>
        <location evidence="1">Membrane</location>
        <topology evidence="1">Multi-pass membrane protein</topology>
    </subcellularLocation>
</comment>
<accession>A0ABD0JBQ8</accession>
<keyword evidence="5 10" id="KW-0472">Membrane</keyword>
<dbReference type="Gene3D" id="1.20.1070.10">
    <property type="entry name" value="Rhodopsin 7-helix transmembrane proteins"/>
    <property type="match status" value="1"/>
</dbReference>
<sequence>MHANATTSLATHDVTRVKNDVTTHDVIQVVNDVTTPVFLPWNNEDNIVSEQTRELARLILRCGIQQLILVLGIPGNILCLIVFAKQGLRDRINLLLFSLAIADLINLVCQFLLKCSCYIRPADELDARNWETMLQPNVLYVTLYANFVSGMLIVIMAVDRCLSVVIPLKASSIFSFRRMLAAIVFTYLIIIAGYAPTFFLYTVKWVTDPQTKRATAFFVPVDNYAIDITIPGFITTVLTLIVKPVSILIVVLCSVVTVVKLKQATKVRSQMRESQSQVSQSEAKITKMLLLLSVIYIICILPDACGALINYFIPDFFLYRKYHNIFVIVYETIFAGSCLNSSANFFAYLWLSSKFRTTLLQVAPCFKILFSTSCCSGESRRQSSEGSSAAAGGLQHKNDAQSQITVSSALSNDF</sequence>
<dbReference type="EMBL" id="JACVVK020000516">
    <property type="protein sequence ID" value="KAK7469490.1"/>
    <property type="molecule type" value="Genomic_DNA"/>
</dbReference>
<comment type="similarity">
    <text evidence="8">Belongs to the G-protein coupled receptor 1 family.</text>
</comment>
<keyword evidence="4 8" id="KW-0297">G-protein coupled receptor</keyword>
<evidence type="ECO:0000256" key="4">
    <source>
        <dbReference type="ARBA" id="ARBA00023040"/>
    </source>
</evidence>
<evidence type="ECO:0000256" key="8">
    <source>
        <dbReference type="RuleBase" id="RU000688"/>
    </source>
</evidence>
<evidence type="ECO:0000256" key="6">
    <source>
        <dbReference type="ARBA" id="ARBA00023170"/>
    </source>
</evidence>
<dbReference type="GO" id="GO:0004930">
    <property type="term" value="F:G protein-coupled receptor activity"/>
    <property type="evidence" value="ECO:0007669"/>
    <property type="project" value="UniProtKB-KW"/>
</dbReference>
<feature type="region of interest" description="Disordered" evidence="9">
    <location>
        <begin position="383"/>
        <end position="414"/>
    </location>
</feature>
<feature type="transmembrane region" description="Helical" evidence="10">
    <location>
        <begin position="241"/>
        <end position="261"/>
    </location>
</feature>
<keyword evidence="13" id="KW-1185">Reference proteome</keyword>
<keyword evidence="6 8" id="KW-0675">Receptor</keyword>
<dbReference type="PROSITE" id="PS00237">
    <property type="entry name" value="G_PROTEIN_RECEP_F1_1"/>
    <property type="match status" value="1"/>
</dbReference>
<gene>
    <name evidence="12" type="ORF">BaRGS_00036511</name>
</gene>
<evidence type="ECO:0000256" key="1">
    <source>
        <dbReference type="ARBA" id="ARBA00004141"/>
    </source>
</evidence>
<feature type="transmembrane region" description="Helical" evidence="10">
    <location>
        <begin position="58"/>
        <end position="82"/>
    </location>
</feature>
<organism evidence="12 13">
    <name type="scientific">Batillaria attramentaria</name>
    <dbReference type="NCBI Taxonomy" id="370345"/>
    <lineage>
        <taxon>Eukaryota</taxon>
        <taxon>Metazoa</taxon>
        <taxon>Spiralia</taxon>
        <taxon>Lophotrochozoa</taxon>
        <taxon>Mollusca</taxon>
        <taxon>Gastropoda</taxon>
        <taxon>Caenogastropoda</taxon>
        <taxon>Sorbeoconcha</taxon>
        <taxon>Cerithioidea</taxon>
        <taxon>Batillariidae</taxon>
        <taxon>Batillaria</taxon>
    </lineage>
</organism>
<feature type="transmembrane region" description="Helical" evidence="10">
    <location>
        <begin position="179"/>
        <end position="201"/>
    </location>
</feature>
<evidence type="ECO:0000313" key="13">
    <source>
        <dbReference type="Proteomes" id="UP001519460"/>
    </source>
</evidence>
<feature type="transmembrane region" description="Helical" evidence="10">
    <location>
        <begin position="289"/>
        <end position="313"/>
    </location>
</feature>
<dbReference type="PROSITE" id="PS50262">
    <property type="entry name" value="G_PROTEIN_RECEP_F1_2"/>
    <property type="match status" value="1"/>
</dbReference>
<feature type="compositionally biased region" description="Polar residues" evidence="9">
    <location>
        <begin position="400"/>
        <end position="414"/>
    </location>
</feature>
<proteinExistence type="inferred from homology"/>
<keyword evidence="7 8" id="KW-0807">Transducer</keyword>
<dbReference type="PRINTS" id="PR00237">
    <property type="entry name" value="GPCRRHODOPSN"/>
</dbReference>